<dbReference type="GO" id="GO:0016020">
    <property type="term" value="C:membrane"/>
    <property type="evidence" value="ECO:0007669"/>
    <property type="project" value="UniProtKB-SubCell"/>
</dbReference>
<gene>
    <name evidence="7" type="ORF">MGAL_10B039852</name>
</gene>
<proteinExistence type="inferred from homology"/>
<evidence type="ECO:0000313" key="8">
    <source>
        <dbReference type="Proteomes" id="UP000596742"/>
    </source>
</evidence>
<dbReference type="AlphaFoldDB" id="A0A8B6FKJ6"/>
<dbReference type="Pfam" id="PF10177">
    <property type="entry name" value="DUF2371"/>
    <property type="match status" value="1"/>
</dbReference>
<accession>A0A8B6FKJ6</accession>
<dbReference type="PANTHER" id="PTHR31815:SF1">
    <property type="entry name" value="TRANSMEMBRANE PROTEIN 200C"/>
    <property type="match status" value="1"/>
</dbReference>
<dbReference type="EMBL" id="UYJE01007084">
    <property type="protein sequence ID" value="VDI51692.1"/>
    <property type="molecule type" value="Genomic_DNA"/>
</dbReference>
<evidence type="ECO:0000256" key="2">
    <source>
        <dbReference type="ARBA" id="ARBA00005308"/>
    </source>
</evidence>
<feature type="transmembrane region" description="Helical" evidence="6">
    <location>
        <begin position="43"/>
        <end position="68"/>
    </location>
</feature>
<keyword evidence="4 6" id="KW-1133">Transmembrane helix</keyword>
<evidence type="ECO:0000256" key="4">
    <source>
        <dbReference type="ARBA" id="ARBA00022989"/>
    </source>
</evidence>
<comment type="caution">
    <text evidence="7">The sequence shown here is derived from an EMBL/GenBank/DDBJ whole genome shotgun (WGS) entry which is preliminary data.</text>
</comment>
<sequence>MFVPQARIKLGTTRPSWFGGPSRKRNLPKRDLKWFEFIRMPYLVPNVVGSVIGFTVLCSGALLCYIGYNPQKFFDISANSSIYNSTNTSNVTTKVPVETKYTQLKSLAYVGPVLMGIGFFVLMVAVVLYCEIRDKFVQSILPSRNLSNTKKGVLYDMVIDEFRKNYFRGIEVPIRKPSKRSNKVASKMPTLYKALSISTPALLITPEIQRKWLNDKKVIQKPKRKRCLSDHETWLKTSSMPNIRPKSFRRIQRRFSKYSKYCGEKNIIPKFNHCNTDDKSAHDMGTSEKNSETCFSNPAFRGSPTETIELDDISTDFLHDKSIVSDKPRQSDVVIHIDADDTVFDGREYFERRHSYSSNATNSRKIEAKQDIKDVCSDVSDIPTKRGTGAILKVDKKRKSLHKSQDRLDVIGKRGPYKTCIGVFRSESCLHRIRNIVNKHDRDDGENSSLNSLTLNEEVMKFFEPSPLNKNIPKT</sequence>
<evidence type="ECO:0000256" key="1">
    <source>
        <dbReference type="ARBA" id="ARBA00004141"/>
    </source>
</evidence>
<feature type="transmembrane region" description="Helical" evidence="6">
    <location>
        <begin position="107"/>
        <end position="130"/>
    </location>
</feature>
<evidence type="ECO:0000256" key="3">
    <source>
        <dbReference type="ARBA" id="ARBA00022692"/>
    </source>
</evidence>
<protein>
    <submittedName>
        <fullName evidence="7">Uncharacterized protein</fullName>
    </submittedName>
</protein>
<evidence type="ECO:0000313" key="7">
    <source>
        <dbReference type="EMBL" id="VDI51692.1"/>
    </source>
</evidence>
<name>A0A8B6FKJ6_MYTGA</name>
<reference evidence="7" key="1">
    <citation type="submission" date="2018-11" db="EMBL/GenBank/DDBJ databases">
        <authorList>
            <person name="Alioto T."/>
            <person name="Alioto T."/>
        </authorList>
    </citation>
    <scope>NUCLEOTIDE SEQUENCE</scope>
</reference>
<dbReference type="InterPro" id="IPR018787">
    <property type="entry name" value="DUF2371_TMEM200"/>
</dbReference>
<dbReference type="Proteomes" id="UP000596742">
    <property type="component" value="Unassembled WGS sequence"/>
</dbReference>
<comment type="similarity">
    <text evidence="2">Belongs to the TMEM200 family.</text>
</comment>
<keyword evidence="3 6" id="KW-0812">Transmembrane</keyword>
<keyword evidence="8" id="KW-1185">Reference proteome</keyword>
<keyword evidence="5 6" id="KW-0472">Membrane</keyword>
<evidence type="ECO:0000256" key="6">
    <source>
        <dbReference type="SAM" id="Phobius"/>
    </source>
</evidence>
<dbReference type="OrthoDB" id="9994280at2759"/>
<dbReference type="PANTHER" id="PTHR31815">
    <property type="entry name" value="AGAP005329-PA"/>
    <property type="match status" value="1"/>
</dbReference>
<organism evidence="7 8">
    <name type="scientific">Mytilus galloprovincialis</name>
    <name type="common">Mediterranean mussel</name>
    <dbReference type="NCBI Taxonomy" id="29158"/>
    <lineage>
        <taxon>Eukaryota</taxon>
        <taxon>Metazoa</taxon>
        <taxon>Spiralia</taxon>
        <taxon>Lophotrochozoa</taxon>
        <taxon>Mollusca</taxon>
        <taxon>Bivalvia</taxon>
        <taxon>Autobranchia</taxon>
        <taxon>Pteriomorphia</taxon>
        <taxon>Mytilida</taxon>
        <taxon>Mytiloidea</taxon>
        <taxon>Mytilidae</taxon>
        <taxon>Mytilinae</taxon>
        <taxon>Mytilus</taxon>
    </lineage>
</organism>
<comment type="subcellular location">
    <subcellularLocation>
        <location evidence="1">Membrane</location>
        <topology evidence="1">Multi-pass membrane protein</topology>
    </subcellularLocation>
</comment>
<evidence type="ECO:0000256" key="5">
    <source>
        <dbReference type="ARBA" id="ARBA00023136"/>
    </source>
</evidence>